<evidence type="ECO:0000256" key="1">
    <source>
        <dbReference type="SAM" id="Phobius"/>
    </source>
</evidence>
<evidence type="ECO:0000313" key="3">
    <source>
        <dbReference type="Proteomes" id="UP000279994"/>
    </source>
</evidence>
<keyword evidence="1" id="KW-0472">Membrane</keyword>
<name>A0A3N0GJZ1_9ACTN</name>
<comment type="caution">
    <text evidence="2">The sequence shown here is derived from an EMBL/GenBank/DDBJ whole genome shotgun (WGS) entry which is preliminary data.</text>
</comment>
<accession>A0A3N0GJZ1</accession>
<dbReference type="AlphaFoldDB" id="A0A3N0GJZ1"/>
<sequence length="173" mass="19498">MTNAPCEQCMTTEGAPHAFHYGRTEPVDHAGETSYYHASAYPGSPLSPWTDRYQIGGVETVLLCERCLARARARRATRIVLREWIREPLVALGYAAWLVALVVWTWQGDWSSLAAGAAVGLGITALVWAITYVILRDEDFAQHLAVDLHQEKLRRDGWDTFWTDSELPYLTPH</sequence>
<evidence type="ECO:0000313" key="2">
    <source>
        <dbReference type="EMBL" id="RNM12438.1"/>
    </source>
</evidence>
<dbReference type="EMBL" id="RJSF01000044">
    <property type="protein sequence ID" value="RNM12438.1"/>
    <property type="molecule type" value="Genomic_DNA"/>
</dbReference>
<gene>
    <name evidence="2" type="ORF">EFL26_17485</name>
</gene>
<feature type="transmembrane region" description="Helical" evidence="1">
    <location>
        <begin position="88"/>
        <end position="107"/>
    </location>
</feature>
<keyword evidence="1" id="KW-0812">Transmembrane</keyword>
<dbReference type="Proteomes" id="UP000279994">
    <property type="component" value="Unassembled WGS sequence"/>
</dbReference>
<proteinExistence type="predicted"/>
<keyword evidence="3" id="KW-1185">Reference proteome</keyword>
<reference evidence="2 3" key="1">
    <citation type="submission" date="2018-11" db="EMBL/GenBank/DDBJ databases">
        <authorList>
            <person name="Li F."/>
        </authorList>
    </citation>
    <scope>NUCLEOTIDE SEQUENCE [LARGE SCALE GENOMIC DNA]</scope>
    <source>
        <strain evidence="2 3">Gsoil 818</strain>
    </source>
</reference>
<organism evidence="2 3">
    <name type="scientific">Nocardioides pocheonensis</name>
    <dbReference type="NCBI Taxonomy" id="661485"/>
    <lineage>
        <taxon>Bacteria</taxon>
        <taxon>Bacillati</taxon>
        <taxon>Actinomycetota</taxon>
        <taxon>Actinomycetes</taxon>
        <taxon>Propionibacteriales</taxon>
        <taxon>Nocardioidaceae</taxon>
        <taxon>Nocardioides</taxon>
    </lineage>
</organism>
<keyword evidence="1" id="KW-1133">Transmembrane helix</keyword>
<feature type="transmembrane region" description="Helical" evidence="1">
    <location>
        <begin position="113"/>
        <end position="135"/>
    </location>
</feature>
<protein>
    <submittedName>
        <fullName evidence="2">Uncharacterized protein</fullName>
    </submittedName>
</protein>
<dbReference type="RefSeq" id="WP_123224201.1">
    <property type="nucleotide sequence ID" value="NZ_RJSF01000044.1"/>
</dbReference>